<organism evidence="1 2">
    <name type="scientific">Carex littledalei</name>
    <dbReference type="NCBI Taxonomy" id="544730"/>
    <lineage>
        <taxon>Eukaryota</taxon>
        <taxon>Viridiplantae</taxon>
        <taxon>Streptophyta</taxon>
        <taxon>Embryophyta</taxon>
        <taxon>Tracheophyta</taxon>
        <taxon>Spermatophyta</taxon>
        <taxon>Magnoliopsida</taxon>
        <taxon>Liliopsida</taxon>
        <taxon>Poales</taxon>
        <taxon>Cyperaceae</taxon>
        <taxon>Cyperoideae</taxon>
        <taxon>Cariceae</taxon>
        <taxon>Carex</taxon>
        <taxon>Carex subgen. Euthyceras</taxon>
    </lineage>
</organism>
<evidence type="ECO:0000313" key="2">
    <source>
        <dbReference type="Proteomes" id="UP000623129"/>
    </source>
</evidence>
<dbReference type="PANTHER" id="PTHR38926:SF2">
    <property type="entry name" value="F-BOX_LRR-REPEAT PROTEIN 21-RELATED"/>
    <property type="match status" value="1"/>
</dbReference>
<proteinExistence type="predicted"/>
<keyword evidence="2" id="KW-1185">Reference proteome</keyword>
<gene>
    <name evidence="1" type="ORF">FCM35_KLT08769</name>
</gene>
<protein>
    <submittedName>
        <fullName evidence="1">Putative F-box/LRR-repeat protein 23</fullName>
    </submittedName>
</protein>
<dbReference type="EMBL" id="SWLB01000019">
    <property type="protein sequence ID" value="KAF3325689.1"/>
    <property type="molecule type" value="Genomic_DNA"/>
</dbReference>
<dbReference type="Gene3D" id="3.80.10.10">
    <property type="entry name" value="Ribonuclease Inhibitor"/>
    <property type="match status" value="1"/>
</dbReference>
<accession>A0A833QMM6</accession>
<reference evidence="1" key="1">
    <citation type="submission" date="2020-01" db="EMBL/GenBank/DDBJ databases">
        <title>Genome sequence of Kobresia littledalei, the first chromosome-level genome in the family Cyperaceae.</title>
        <authorList>
            <person name="Qu G."/>
        </authorList>
    </citation>
    <scope>NUCLEOTIDE SEQUENCE</scope>
    <source>
        <strain evidence="1">C.B.Clarke</strain>
        <tissue evidence="1">Leaf</tissue>
    </source>
</reference>
<comment type="caution">
    <text evidence="1">The sequence shown here is derived from an EMBL/GenBank/DDBJ whole genome shotgun (WGS) entry which is preliminary data.</text>
</comment>
<dbReference type="InterPro" id="IPR032675">
    <property type="entry name" value="LRR_dom_sf"/>
</dbReference>
<name>A0A833QMM6_9POAL</name>
<dbReference type="PANTHER" id="PTHR38926">
    <property type="entry name" value="F-BOX DOMAIN CONTAINING PROTEIN, EXPRESSED"/>
    <property type="match status" value="1"/>
</dbReference>
<evidence type="ECO:0000313" key="1">
    <source>
        <dbReference type="EMBL" id="KAF3325689.1"/>
    </source>
</evidence>
<dbReference type="OrthoDB" id="2095648at2759"/>
<dbReference type="SUPFAM" id="SSF52047">
    <property type="entry name" value="RNI-like"/>
    <property type="match status" value="1"/>
</dbReference>
<sequence>MYTLKQMAKIAIDRSAGKLEEFYADCFATDGLLLYIATRAKTLRTLRLIKCGNGEYYCCPDYLLDIITMLPMLEELEITCVDSTKLCKTIGPVCTQLKCFRWNNFWYSRCSSSSWQSSKHDNEALHIGGNMQELRSLQLIGNEMTNKGLEAILEGCPYLEFLDIRNCFNLVLNENIMTELSRIRYLKLPDNSADEYMDSIDISSQKYNYYVEGPCPCCFDPADDLDPHDDYDDYYYDTFPMLDDIYGDVIKGRVFRLIFRLLGCFLRPLR</sequence>
<dbReference type="Proteomes" id="UP000623129">
    <property type="component" value="Unassembled WGS sequence"/>
</dbReference>
<dbReference type="AlphaFoldDB" id="A0A833QMM6"/>